<organism evidence="1 2">
    <name type="scientific">Hymenobacter tibetensis</name>
    <dbReference type="NCBI Taxonomy" id="497967"/>
    <lineage>
        <taxon>Bacteria</taxon>
        <taxon>Pseudomonadati</taxon>
        <taxon>Bacteroidota</taxon>
        <taxon>Cytophagia</taxon>
        <taxon>Cytophagales</taxon>
        <taxon>Hymenobacteraceae</taxon>
        <taxon>Hymenobacter</taxon>
    </lineage>
</organism>
<dbReference type="Proteomes" id="UP000831113">
    <property type="component" value="Chromosome"/>
</dbReference>
<gene>
    <name evidence="1" type="ORF">MTX78_19705</name>
</gene>
<accession>A0ABY4CVM8</accession>
<evidence type="ECO:0000313" key="2">
    <source>
        <dbReference type="Proteomes" id="UP000831113"/>
    </source>
</evidence>
<protein>
    <submittedName>
        <fullName evidence="1">Uncharacterized protein</fullName>
    </submittedName>
</protein>
<name>A0ABY4CVM8_9BACT</name>
<dbReference type="RefSeq" id="WP_243797641.1">
    <property type="nucleotide sequence ID" value="NZ_CP094669.1"/>
</dbReference>
<reference evidence="1 2" key="1">
    <citation type="submission" date="2022-03" db="EMBL/GenBank/DDBJ databases">
        <title>Hymenobactersp. isolated from the air.</title>
        <authorList>
            <person name="Won M."/>
            <person name="Kwon S.-W."/>
        </authorList>
    </citation>
    <scope>NUCLEOTIDE SEQUENCE [LARGE SCALE GENOMIC DNA]</scope>
    <source>
        <strain evidence="1 2">KACC 21982</strain>
    </source>
</reference>
<evidence type="ECO:0000313" key="1">
    <source>
        <dbReference type="EMBL" id="UOG74331.1"/>
    </source>
</evidence>
<dbReference type="EMBL" id="CP094669">
    <property type="protein sequence ID" value="UOG74331.1"/>
    <property type="molecule type" value="Genomic_DNA"/>
</dbReference>
<proteinExistence type="predicted"/>
<keyword evidence="2" id="KW-1185">Reference proteome</keyword>
<sequence>MSAATVQDLLAHLTSPTVMRPDATVKQVPLVYPSGCPPTDEQLRALKEQLSADVWLYLLRAEEVGLPLDQPLVRRELQAHLARVLDLVGQDLRNEPLNSPQVLLRCQWVQHQLLHAPTQQLPPVYYERAVRSLVAEAQLQQAQDQAWNALSPEQQAAYAQELAQRLSTTRPSVTIPSHPIPLAPRTSFSGGLQHPGFGEWLVQELAQRPLPEIEPYLILTWVLARPEAPRRAGEARRVFAPDDIPYLLDLLDSDWSFLTTGGRPQLARARDWFARHQSASPANTKATLSKQAQLITDQPKSPLSLRQLALCAIYEGSSLPLQKANDVAREWGYESGGRLYQLYRGLLRPSDRLGRESRQLTSLIKDIEAVLSHLTDSARKRAEDELVELNQKK</sequence>